<feature type="transmembrane region" description="Helical" evidence="11">
    <location>
        <begin position="133"/>
        <end position="151"/>
    </location>
</feature>
<keyword evidence="7 9" id="KW-0675">Receptor</keyword>
<evidence type="ECO:0000256" key="9">
    <source>
        <dbReference type="RuleBase" id="RU000688"/>
    </source>
</evidence>
<evidence type="ECO:0000256" key="3">
    <source>
        <dbReference type="ARBA" id="ARBA00022692"/>
    </source>
</evidence>
<reference evidence="14" key="1">
    <citation type="submission" date="2025-08" db="UniProtKB">
        <authorList>
            <consortium name="RefSeq"/>
        </authorList>
    </citation>
    <scope>IDENTIFICATION</scope>
    <source>
        <tissue evidence="14">Whole organism</tissue>
    </source>
</reference>
<feature type="transmembrane region" description="Helical" evidence="11">
    <location>
        <begin position="212"/>
        <end position="239"/>
    </location>
</feature>
<feature type="compositionally biased region" description="Polar residues" evidence="10">
    <location>
        <begin position="453"/>
        <end position="466"/>
    </location>
</feature>
<keyword evidence="13" id="KW-1185">Reference proteome</keyword>
<dbReference type="PROSITE" id="PS50262">
    <property type="entry name" value="G_PROTEIN_RECEP_F1_2"/>
    <property type="match status" value="1"/>
</dbReference>
<feature type="domain" description="G-protein coupled receptors family 1 profile" evidence="12">
    <location>
        <begin position="137"/>
        <end position="341"/>
    </location>
</feature>
<dbReference type="KEGG" id="foc:113209277"/>
<protein>
    <submittedName>
        <fullName evidence="14">Galanin receptor type 3-like</fullName>
    </submittedName>
</protein>
<accession>A0A9C6X205</accession>
<feature type="transmembrane region" description="Helical" evidence="11">
    <location>
        <begin position="106"/>
        <end position="127"/>
    </location>
</feature>
<feature type="compositionally biased region" description="Gly residues" evidence="10">
    <location>
        <begin position="578"/>
        <end position="595"/>
    </location>
</feature>
<dbReference type="Proteomes" id="UP000504606">
    <property type="component" value="Unplaced"/>
</dbReference>
<sequence>MQEDGGGGAGNGSVGIGDLDGRSMSGGLDAGDLLSKCGGLGPNVFKALLHFIANVTRDGVLHNITQVGGPRWQHPAHPTSSTVVAFYSLATVMKNRDSEKGVRYKINCVLCISLAILKLIFVLYPVLRFAAETSANATVLTITAFTMERYVAICRPFRARAMSSPPRAVRCVLASWALALVLAVPPATQFGVVEKRDSLGRDMSECTVKRVLVSHAFLLSTGLVFVAPLLVITVLYILIGLRLRRSRRALAARRHSAGSTGSVRASSASSTHSQARVIRMLVAVVVAFFICWAPFHAQRLLAVYASEANQRHDAVRALYTALTYMSGVLYYLSTTVNPFLYHIMSNKFREAFKNTLRTECGWWTRRRDAKRRQSYANLSGRARPCCGLHCGSSSLLPPHQAPHANDRSRSTLTLTTTFDERSNTYSTVEERAIVSCLRSSHRDMRGASADRCTANSVDDSGGSVTSALGGGRRSRTPSCCRGGGGSASCRPVSEHGADASQQRVNGNGVSSPRPRPGQPLMVMPVPPLAGPGRGLPASPPPSPTTPRPPSRSPIEALARKLRAIPARSVRSVRWHTGSTGGGGPGGGGVEGGAGGLRSDHSAISNSSLQEWDRAEQSGAELAELVKYMGELNQRHAAKL</sequence>
<proteinExistence type="inferred from homology"/>
<evidence type="ECO:0000259" key="12">
    <source>
        <dbReference type="PROSITE" id="PS50262"/>
    </source>
</evidence>
<comment type="similarity">
    <text evidence="2 9">Belongs to the G-protein coupled receptor 1 family.</text>
</comment>
<evidence type="ECO:0000313" key="14">
    <source>
        <dbReference type="RefSeq" id="XP_052127713.1"/>
    </source>
</evidence>
<evidence type="ECO:0000256" key="8">
    <source>
        <dbReference type="ARBA" id="ARBA00023224"/>
    </source>
</evidence>
<organism evidence="13 14">
    <name type="scientific">Frankliniella occidentalis</name>
    <name type="common">Western flower thrips</name>
    <name type="synonym">Euthrips occidentalis</name>
    <dbReference type="NCBI Taxonomy" id="133901"/>
    <lineage>
        <taxon>Eukaryota</taxon>
        <taxon>Metazoa</taxon>
        <taxon>Ecdysozoa</taxon>
        <taxon>Arthropoda</taxon>
        <taxon>Hexapoda</taxon>
        <taxon>Insecta</taxon>
        <taxon>Pterygota</taxon>
        <taxon>Neoptera</taxon>
        <taxon>Paraneoptera</taxon>
        <taxon>Thysanoptera</taxon>
        <taxon>Terebrantia</taxon>
        <taxon>Thripoidea</taxon>
        <taxon>Thripidae</taxon>
        <taxon>Frankliniella</taxon>
    </lineage>
</organism>
<evidence type="ECO:0000256" key="7">
    <source>
        <dbReference type="ARBA" id="ARBA00023170"/>
    </source>
</evidence>
<feature type="transmembrane region" description="Helical" evidence="11">
    <location>
        <begin position="277"/>
        <end position="297"/>
    </location>
</feature>
<evidence type="ECO:0000256" key="2">
    <source>
        <dbReference type="ARBA" id="ARBA00010663"/>
    </source>
</evidence>
<evidence type="ECO:0000256" key="5">
    <source>
        <dbReference type="ARBA" id="ARBA00023040"/>
    </source>
</evidence>
<dbReference type="OrthoDB" id="5950040at2759"/>
<feature type="transmembrane region" description="Helical" evidence="11">
    <location>
        <begin position="317"/>
        <end position="340"/>
    </location>
</feature>
<dbReference type="RefSeq" id="XP_052127713.1">
    <property type="nucleotide sequence ID" value="XM_052271753.1"/>
</dbReference>
<keyword evidence="5 9" id="KW-0297">G-protein coupled receptor</keyword>
<evidence type="ECO:0000313" key="13">
    <source>
        <dbReference type="Proteomes" id="UP000504606"/>
    </source>
</evidence>
<dbReference type="PANTHER" id="PTHR24243">
    <property type="entry name" value="G-PROTEIN COUPLED RECEPTOR"/>
    <property type="match status" value="1"/>
</dbReference>
<evidence type="ECO:0000256" key="10">
    <source>
        <dbReference type="SAM" id="MobiDB-lite"/>
    </source>
</evidence>
<keyword evidence="4 11" id="KW-1133">Transmembrane helix</keyword>
<keyword evidence="6 11" id="KW-0472">Membrane</keyword>
<comment type="subcellular location">
    <subcellularLocation>
        <location evidence="1">Membrane</location>
        <topology evidence="1">Multi-pass membrane protein</topology>
    </subcellularLocation>
</comment>
<gene>
    <name evidence="14" type="primary">LOC113209277</name>
</gene>
<keyword evidence="8 9" id="KW-0807">Transducer</keyword>
<dbReference type="Gene3D" id="1.20.1070.10">
    <property type="entry name" value="Rhodopsin 7-helix transmembrane proteins"/>
    <property type="match status" value="1"/>
</dbReference>
<dbReference type="PROSITE" id="PS00237">
    <property type="entry name" value="G_PROTEIN_RECEP_F1_1"/>
    <property type="match status" value="1"/>
</dbReference>
<dbReference type="GO" id="GO:0005886">
    <property type="term" value="C:plasma membrane"/>
    <property type="evidence" value="ECO:0007669"/>
    <property type="project" value="TreeGrafter"/>
</dbReference>
<evidence type="ECO:0000256" key="4">
    <source>
        <dbReference type="ARBA" id="ARBA00022989"/>
    </source>
</evidence>
<dbReference type="InterPro" id="IPR017452">
    <property type="entry name" value="GPCR_Rhodpsn_7TM"/>
</dbReference>
<dbReference type="PRINTS" id="PR00237">
    <property type="entry name" value="GPCRRHODOPSN"/>
</dbReference>
<dbReference type="InterPro" id="IPR000276">
    <property type="entry name" value="GPCR_Rhodpsn"/>
</dbReference>
<dbReference type="SUPFAM" id="SSF81321">
    <property type="entry name" value="Family A G protein-coupled receptor-like"/>
    <property type="match status" value="1"/>
</dbReference>
<feature type="compositionally biased region" description="Polar residues" evidence="10">
    <location>
        <begin position="499"/>
        <end position="510"/>
    </location>
</feature>
<dbReference type="Pfam" id="PF00001">
    <property type="entry name" value="7tm_1"/>
    <property type="match status" value="1"/>
</dbReference>
<feature type="region of interest" description="Disordered" evidence="10">
    <location>
        <begin position="573"/>
        <end position="615"/>
    </location>
</feature>
<evidence type="ECO:0000256" key="11">
    <source>
        <dbReference type="SAM" id="Phobius"/>
    </source>
</evidence>
<dbReference type="GO" id="GO:0008188">
    <property type="term" value="F:neuropeptide receptor activity"/>
    <property type="evidence" value="ECO:0007669"/>
    <property type="project" value="TreeGrafter"/>
</dbReference>
<feature type="transmembrane region" description="Helical" evidence="11">
    <location>
        <begin position="172"/>
        <end position="192"/>
    </location>
</feature>
<feature type="compositionally biased region" description="Pro residues" evidence="10">
    <location>
        <begin position="537"/>
        <end position="551"/>
    </location>
</feature>
<evidence type="ECO:0000256" key="6">
    <source>
        <dbReference type="ARBA" id="ARBA00023136"/>
    </source>
</evidence>
<dbReference type="AlphaFoldDB" id="A0A9C6X205"/>
<keyword evidence="3 9" id="KW-0812">Transmembrane</keyword>
<name>A0A9C6X205_FRAOC</name>
<dbReference type="GeneID" id="113209277"/>
<evidence type="ECO:0000256" key="1">
    <source>
        <dbReference type="ARBA" id="ARBA00004141"/>
    </source>
</evidence>
<feature type="region of interest" description="Disordered" evidence="10">
    <location>
        <begin position="450"/>
        <end position="552"/>
    </location>
</feature>
<dbReference type="PANTHER" id="PTHR24243:SF208">
    <property type="entry name" value="PYROKININ-1 RECEPTOR"/>
    <property type="match status" value="1"/>
</dbReference>